<name>A0A1G2DJP2_9BACT</name>
<proteinExistence type="predicted"/>
<reference evidence="2 3" key="1">
    <citation type="journal article" date="2016" name="Nat. Commun.">
        <title>Thousands of microbial genomes shed light on interconnected biogeochemical processes in an aquifer system.</title>
        <authorList>
            <person name="Anantharaman K."/>
            <person name="Brown C.T."/>
            <person name="Hug L.A."/>
            <person name="Sharon I."/>
            <person name="Castelle C.J."/>
            <person name="Probst A.J."/>
            <person name="Thomas B.C."/>
            <person name="Singh A."/>
            <person name="Wilkins M.J."/>
            <person name="Karaoz U."/>
            <person name="Brodie E.L."/>
            <person name="Williams K.H."/>
            <person name="Hubbard S.S."/>
            <person name="Banfield J.F."/>
        </authorList>
    </citation>
    <scope>NUCLEOTIDE SEQUENCE [LARGE SCALE GENOMIC DNA]</scope>
</reference>
<keyword evidence="1" id="KW-0472">Membrane</keyword>
<evidence type="ECO:0000256" key="1">
    <source>
        <dbReference type="SAM" id="Phobius"/>
    </source>
</evidence>
<accession>A0A1G2DJP2</accession>
<evidence type="ECO:0000313" key="3">
    <source>
        <dbReference type="Proteomes" id="UP000178534"/>
    </source>
</evidence>
<keyword evidence="1" id="KW-1133">Transmembrane helix</keyword>
<keyword evidence="1" id="KW-0812">Transmembrane</keyword>
<sequence length="282" mass="32595">MGLPSETLYRWQELIGAFGGSAFAVLLSALGYWVKSKLDARERRLEILRRIEVDITYTLNSFHNTQEKLAYFVGNLRTLVVEVRQINDPRAFAINFVNMPAMAGIYMDPDIPNFRINSYYIHNKLLWVHSAVSEVNCILSALRDDYDRLLKVNDRLIDLLRSNATPNPAAQRESYATNLELFATGIENFYRESFPGGIKSLIQVKIYNEKLRRSYGRGRFALWMHEGTNFKYFRRHTDFKKFARNLESIDRVDVEISTEVDGALAKMQQRVVVLREQAGVTP</sequence>
<comment type="caution">
    <text evidence="2">The sequence shown here is derived from an EMBL/GenBank/DDBJ whole genome shotgun (WGS) entry which is preliminary data.</text>
</comment>
<gene>
    <name evidence="2" type="ORF">A2942_02785</name>
</gene>
<dbReference type="AlphaFoldDB" id="A0A1G2DJP2"/>
<dbReference type="EMBL" id="MHLP01000002">
    <property type="protein sequence ID" value="OGZ13839.1"/>
    <property type="molecule type" value="Genomic_DNA"/>
</dbReference>
<evidence type="ECO:0000313" key="2">
    <source>
        <dbReference type="EMBL" id="OGZ13839.1"/>
    </source>
</evidence>
<feature type="transmembrane region" description="Helical" evidence="1">
    <location>
        <begin position="14"/>
        <end position="34"/>
    </location>
</feature>
<organism evidence="2 3">
    <name type="scientific">Candidatus Lloydbacteria bacterium RIFCSPLOWO2_01_FULL_50_20</name>
    <dbReference type="NCBI Taxonomy" id="1798665"/>
    <lineage>
        <taxon>Bacteria</taxon>
        <taxon>Candidatus Lloydiibacteriota</taxon>
    </lineage>
</organism>
<dbReference type="Proteomes" id="UP000178534">
    <property type="component" value="Unassembled WGS sequence"/>
</dbReference>
<protein>
    <submittedName>
        <fullName evidence="2">Uncharacterized protein</fullName>
    </submittedName>
</protein>